<dbReference type="Proteomes" id="UP000215914">
    <property type="component" value="Unassembled WGS sequence"/>
</dbReference>
<evidence type="ECO:0000256" key="2">
    <source>
        <dbReference type="SAM" id="MobiDB-lite"/>
    </source>
</evidence>
<feature type="coiled-coil region" evidence="1">
    <location>
        <begin position="574"/>
        <end position="689"/>
    </location>
</feature>
<organism evidence="3 4">
    <name type="scientific">Helianthus annuus</name>
    <name type="common">Common sunflower</name>
    <dbReference type="NCBI Taxonomy" id="4232"/>
    <lineage>
        <taxon>Eukaryota</taxon>
        <taxon>Viridiplantae</taxon>
        <taxon>Streptophyta</taxon>
        <taxon>Embryophyta</taxon>
        <taxon>Tracheophyta</taxon>
        <taxon>Spermatophyta</taxon>
        <taxon>Magnoliopsida</taxon>
        <taxon>eudicotyledons</taxon>
        <taxon>Gunneridae</taxon>
        <taxon>Pentapetalae</taxon>
        <taxon>asterids</taxon>
        <taxon>campanulids</taxon>
        <taxon>Asterales</taxon>
        <taxon>Asteraceae</taxon>
        <taxon>Asteroideae</taxon>
        <taxon>Heliantheae alliance</taxon>
        <taxon>Heliantheae</taxon>
        <taxon>Helianthus</taxon>
    </lineage>
</organism>
<proteinExistence type="predicted"/>
<dbReference type="AlphaFoldDB" id="A0A9K3IV56"/>
<feature type="compositionally biased region" description="Basic and acidic residues" evidence="2">
    <location>
        <begin position="389"/>
        <end position="399"/>
    </location>
</feature>
<reference evidence="3" key="2">
    <citation type="submission" date="2020-06" db="EMBL/GenBank/DDBJ databases">
        <title>Helianthus annuus Genome sequencing and assembly Release 2.</title>
        <authorList>
            <person name="Gouzy J."/>
            <person name="Langlade N."/>
            <person name="Munos S."/>
        </authorList>
    </citation>
    <scope>NUCLEOTIDE SEQUENCE</scope>
    <source>
        <tissue evidence="3">Leaves</tissue>
    </source>
</reference>
<feature type="region of interest" description="Disordered" evidence="2">
    <location>
        <begin position="383"/>
        <end position="505"/>
    </location>
</feature>
<evidence type="ECO:0000256" key="1">
    <source>
        <dbReference type="SAM" id="Coils"/>
    </source>
</evidence>
<feature type="compositionally biased region" description="Basic and acidic residues" evidence="2">
    <location>
        <begin position="332"/>
        <end position="342"/>
    </location>
</feature>
<name>A0A9K3IV56_HELAN</name>
<protein>
    <submittedName>
        <fullName evidence="3">Uncharacterized protein</fullName>
    </submittedName>
</protein>
<evidence type="ECO:0000313" key="4">
    <source>
        <dbReference type="Proteomes" id="UP000215914"/>
    </source>
</evidence>
<keyword evidence="1" id="KW-0175">Coiled coil</keyword>
<gene>
    <name evidence="3" type="ORF">HanXRQr2_Chr06g0270111</name>
</gene>
<keyword evidence="4" id="KW-1185">Reference proteome</keyword>
<feature type="region of interest" description="Disordered" evidence="2">
    <location>
        <begin position="323"/>
        <end position="342"/>
    </location>
</feature>
<feature type="compositionally biased region" description="Acidic residues" evidence="2">
    <location>
        <begin position="878"/>
        <end position="901"/>
    </location>
</feature>
<feature type="compositionally biased region" description="Basic and acidic residues" evidence="2">
    <location>
        <begin position="479"/>
        <end position="498"/>
    </location>
</feature>
<reference evidence="3" key="1">
    <citation type="journal article" date="2017" name="Nature">
        <title>The sunflower genome provides insights into oil metabolism, flowering and Asterid evolution.</title>
        <authorList>
            <person name="Badouin H."/>
            <person name="Gouzy J."/>
            <person name="Grassa C.J."/>
            <person name="Murat F."/>
            <person name="Staton S.E."/>
            <person name="Cottret L."/>
            <person name="Lelandais-Briere C."/>
            <person name="Owens G.L."/>
            <person name="Carrere S."/>
            <person name="Mayjonade B."/>
            <person name="Legrand L."/>
            <person name="Gill N."/>
            <person name="Kane N.C."/>
            <person name="Bowers J.E."/>
            <person name="Hubner S."/>
            <person name="Bellec A."/>
            <person name="Berard A."/>
            <person name="Berges H."/>
            <person name="Blanchet N."/>
            <person name="Boniface M.C."/>
            <person name="Brunel D."/>
            <person name="Catrice O."/>
            <person name="Chaidir N."/>
            <person name="Claudel C."/>
            <person name="Donnadieu C."/>
            <person name="Faraut T."/>
            <person name="Fievet G."/>
            <person name="Helmstetter N."/>
            <person name="King M."/>
            <person name="Knapp S.J."/>
            <person name="Lai Z."/>
            <person name="Le Paslier M.C."/>
            <person name="Lippi Y."/>
            <person name="Lorenzon L."/>
            <person name="Mandel J.R."/>
            <person name="Marage G."/>
            <person name="Marchand G."/>
            <person name="Marquand E."/>
            <person name="Bret-Mestries E."/>
            <person name="Morien E."/>
            <person name="Nambeesan S."/>
            <person name="Nguyen T."/>
            <person name="Pegot-Espagnet P."/>
            <person name="Pouilly N."/>
            <person name="Raftis F."/>
            <person name="Sallet E."/>
            <person name="Schiex T."/>
            <person name="Thomas J."/>
            <person name="Vandecasteele C."/>
            <person name="Vares D."/>
            <person name="Vear F."/>
            <person name="Vautrin S."/>
            <person name="Crespi M."/>
            <person name="Mangin B."/>
            <person name="Burke J.M."/>
            <person name="Salse J."/>
            <person name="Munos S."/>
            <person name="Vincourt P."/>
            <person name="Rieseberg L.H."/>
            <person name="Langlade N.B."/>
        </authorList>
    </citation>
    <scope>NUCLEOTIDE SEQUENCE</scope>
    <source>
        <tissue evidence="3">Leaves</tissue>
    </source>
</reference>
<evidence type="ECO:0000313" key="3">
    <source>
        <dbReference type="EMBL" id="KAF5803337.1"/>
    </source>
</evidence>
<dbReference type="Gramene" id="mRNA:HanXRQr2_Chr06g0270111">
    <property type="protein sequence ID" value="mRNA:HanXRQr2_Chr06g0270111"/>
    <property type="gene ID" value="HanXRQr2_Chr06g0270111"/>
</dbReference>
<accession>A0A9K3IV56</accession>
<dbReference type="EMBL" id="MNCJ02000321">
    <property type="protein sequence ID" value="KAF5803337.1"/>
    <property type="molecule type" value="Genomic_DNA"/>
</dbReference>
<comment type="caution">
    <text evidence="3">The sequence shown here is derived from an EMBL/GenBank/DDBJ whole genome shotgun (WGS) entry which is preliminary data.</text>
</comment>
<sequence>MLLDRTGLSTPSVITLRTSSGRGKDTDKGHNVPCSIDVESTTGTVVEKMATFLRESRIAKALSDKTVVYESHVRAFWNTARYEATDKTIHAVVKKKDEKEKDIDIEVVFGVGDVRRVLELQDSDNDPTIMSERLAKGLWCRMGFTAHINGKMYKRSFSKAYRYLMHCMVHSLSHRKGAYDEVSDYIMNIVVSLVLNRRYNISQVIFEFMKENCEAGIDKYIMYPRFILMILNDKIKDLPKDSNDVMEMSVVNKATMLRITKDKDAKTKELICAMKDKAYVAPEDDKWRHDNSSSDNEDNRTSEMVEKKTRWWCIREGKRKKAPKSTPVVVTKETEKGFSGEPQRRLIDETIIEPTVVIEQDDETLKQTLESYFKKNEELAAQQAQKSVAQKDETQKSSSDEDSEATLSESELVAETVGKGKVQLKKKSSMKRKDSDEEDSPYDPDQSKKNRKKRNAAPAGVIPRNVRARKLSAESQTEIEGKKKQDDVEKSPAAETQKETPIVESKKLNEDDDYVEITGVKFASPKPFHQDIPESSQLKSDDFNLDFDSLGGATGNFFDDMPEGESDMFNDQVVKDLVQRVKALEKEKAEADAERNKLKKKIDELIDSNNNFVDALVVKENRMKKMKEDIEDNAQIVENLTSEIASLNAKVQDLQNINQTLNQLLNEMNEASSNEMKAMKLEMEAMKADKVMKDQQLQMLTAVVETHLKLNVHEAFDQIDIIKANERRQEREHQLAEEANLKNKGITEEVEVVDASQNQPDMGGSSSQPDVVMVDIQEVAENDEEMVEAENEEVHEPEFLMVGEPVEPIIPEKVLRDVEVIQRKRKAREVLLLEYITDKFVMVGDAYPVPYNGKEVAKLTRFYELKRKGKIARGEIVDDDSDSDLFGDREEEEEDDDQDDKADDKSDKDDKPDNDNDQGTSGLLINDPSVQDKVNELMNNEVNEQNDDEESEASSSGKQSDDQER</sequence>
<feature type="region of interest" description="Disordered" evidence="2">
    <location>
        <begin position="878"/>
        <end position="965"/>
    </location>
</feature>
<feature type="compositionally biased region" description="Basic and acidic residues" evidence="2">
    <location>
        <begin position="902"/>
        <end position="914"/>
    </location>
</feature>